<dbReference type="EMBL" id="JAVRRD010000001">
    <property type="protein sequence ID" value="KAK5065332.1"/>
    <property type="molecule type" value="Genomic_DNA"/>
</dbReference>
<organism evidence="2 3">
    <name type="scientific">Exophiala bonariae</name>
    <dbReference type="NCBI Taxonomy" id="1690606"/>
    <lineage>
        <taxon>Eukaryota</taxon>
        <taxon>Fungi</taxon>
        <taxon>Dikarya</taxon>
        <taxon>Ascomycota</taxon>
        <taxon>Pezizomycotina</taxon>
        <taxon>Eurotiomycetes</taxon>
        <taxon>Chaetothyriomycetidae</taxon>
        <taxon>Chaetothyriales</taxon>
        <taxon>Herpotrichiellaceae</taxon>
        <taxon>Exophiala</taxon>
    </lineage>
</organism>
<dbReference type="GeneID" id="89969392"/>
<dbReference type="Proteomes" id="UP001358417">
    <property type="component" value="Unassembled WGS sequence"/>
</dbReference>
<evidence type="ECO:0000256" key="1">
    <source>
        <dbReference type="SAM" id="SignalP"/>
    </source>
</evidence>
<proteinExistence type="predicted"/>
<evidence type="ECO:0008006" key="4">
    <source>
        <dbReference type="Google" id="ProtNLM"/>
    </source>
</evidence>
<keyword evidence="1" id="KW-0732">Signal</keyword>
<protein>
    <recommendedName>
        <fullName evidence="4">Ubiquitin 3 binding protein But2 C-terminal domain-containing protein</fullName>
    </recommendedName>
</protein>
<evidence type="ECO:0000313" key="2">
    <source>
        <dbReference type="EMBL" id="KAK5065332.1"/>
    </source>
</evidence>
<feature type="chain" id="PRO_5043832903" description="Ubiquitin 3 binding protein But2 C-terminal domain-containing protein" evidence="1">
    <location>
        <begin position="24"/>
        <end position="242"/>
    </location>
</feature>
<comment type="caution">
    <text evidence="2">The sequence shown here is derived from an EMBL/GenBank/DDBJ whole genome shotgun (WGS) entry which is preliminary data.</text>
</comment>
<evidence type="ECO:0000313" key="3">
    <source>
        <dbReference type="Proteomes" id="UP001358417"/>
    </source>
</evidence>
<dbReference type="RefSeq" id="XP_064712656.1">
    <property type="nucleotide sequence ID" value="XM_064844796.1"/>
</dbReference>
<sequence length="242" mass="24495">MARSTANIFAAAAILSLSALANAAPLVARGTPSTNAYTNTSGIVSNPSAPAAVSTPISTPISAPVAPAAPYNSQGQPIATVYPDFTSQYNSKTGAVDFHTSTGLVSRSTSNGGADITTLVTFTLDAQYASNQCQLVFDLNAPGSSVSGSSKAQLFTSLAPATADSSSWPSGNLRNQNLGAIDVVAHGRATWQQGSGPGATADGFFPCSAITGQIYGGEIVPQGDNVQISWPAGQDGVKILVW</sequence>
<keyword evidence="3" id="KW-1185">Reference proteome</keyword>
<feature type="signal peptide" evidence="1">
    <location>
        <begin position="1"/>
        <end position="23"/>
    </location>
</feature>
<dbReference type="AlphaFoldDB" id="A0AAV9NW26"/>
<accession>A0AAV9NW26</accession>
<name>A0AAV9NW26_9EURO</name>
<gene>
    <name evidence="2" type="ORF">LTR84_001170</name>
</gene>
<reference evidence="2 3" key="1">
    <citation type="submission" date="2023-08" db="EMBL/GenBank/DDBJ databases">
        <title>Black Yeasts Isolated from many extreme environments.</title>
        <authorList>
            <person name="Coleine C."/>
            <person name="Stajich J.E."/>
            <person name="Selbmann L."/>
        </authorList>
    </citation>
    <scope>NUCLEOTIDE SEQUENCE [LARGE SCALE GENOMIC DNA]</scope>
    <source>
        <strain evidence="2 3">CCFEE 5792</strain>
    </source>
</reference>